<evidence type="ECO:0000313" key="3">
    <source>
        <dbReference type="Proteomes" id="UP000266673"/>
    </source>
</evidence>
<gene>
    <name evidence="2" type="ORF">C2G38_2158828</name>
</gene>
<dbReference type="EMBL" id="QKWP01000077">
    <property type="protein sequence ID" value="RIB28088.1"/>
    <property type="molecule type" value="Genomic_DNA"/>
</dbReference>
<feature type="region of interest" description="Disordered" evidence="1">
    <location>
        <begin position="61"/>
        <end position="80"/>
    </location>
</feature>
<comment type="caution">
    <text evidence="2">The sequence shown here is derived from an EMBL/GenBank/DDBJ whole genome shotgun (WGS) entry which is preliminary data.</text>
</comment>
<evidence type="ECO:0000256" key="1">
    <source>
        <dbReference type="SAM" id="MobiDB-lite"/>
    </source>
</evidence>
<accession>A0A397W1K8</accession>
<reference evidence="2 3" key="1">
    <citation type="submission" date="2018-06" db="EMBL/GenBank/DDBJ databases">
        <title>Comparative genomics reveals the genomic features of Rhizophagus irregularis, R. cerebriforme, R. diaphanum and Gigaspora rosea, and their symbiotic lifestyle signature.</title>
        <authorList>
            <person name="Morin E."/>
            <person name="San Clemente H."/>
            <person name="Chen E.C.H."/>
            <person name="De La Providencia I."/>
            <person name="Hainaut M."/>
            <person name="Kuo A."/>
            <person name="Kohler A."/>
            <person name="Murat C."/>
            <person name="Tang N."/>
            <person name="Roy S."/>
            <person name="Loubradou J."/>
            <person name="Henrissat B."/>
            <person name="Grigoriev I.V."/>
            <person name="Corradi N."/>
            <person name="Roux C."/>
            <person name="Martin F.M."/>
        </authorList>
    </citation>
    <scope>NUCLEOTIDE SEQUENCE [LARGE SCALE GENOMIC DNA]</scope>
    <source>
        <strain evidence="2 3">DAOM 194757</strain>
    </source>
</reference>
<name>A0A397W1K8_9GLOM</name>
<sequence length="150" mass="17145">MTSKVRDSSRHRDGCLSENCTMTIGNLFRKLASILSKSNLNNIPLTKSTSCNNEPNINGINDIPKIKSTDSNNKPNLSNQPKKCTRCGRENFHEWCIPCERDYFKSNFHKWTSGNETIDNFIRGTQYSATTKFNLQYGLMDQELNGMLKK</sequence>
<protein>
    <submittedName>
        <fullName evidence="2">Uncharacterized protein</fullName>
    </submittedName>
</protein>
<proteinExistence type="predicted"/>
<dbReference type="Proteomes" id="UP000266673">
    <property type="component" value="Unassembled WGS sequence"/>
</dbReference>
<organism evidence="2 3">
    <name type="scientific">Gigaspora rosea</name>
    <dbReference type="NCBI Taxonomy" id="44941"/>
    <lineage>
        <taxon>Eukaryota</taxon>
        <taxon>Fungi</taxon>
        <taxon>Fungi incertae sedis</taxon>
        <taxon>Mucoromycota</taxon>
        <taxon>Glomeromycotina</taxon>
        <taxon>Glomeromycetes</taxon>
        <taxon>Diversisporales</taxon>
        <taxon>Gigasporaceae</taxon>
        <taxon>Gigaspora</taxon>
    </lineage>
</organism>
<evidence type="ECO:0000313" key="2">
    <source>
        <dbReference type="EMBL" id="RIB28088.1"/>
    </source>
</evidence>
<dbReference type="AlphaFoldDB" id="A0A397W1K8"/>
<feature type="compositionally biased region" description="Polar residues" evidence="1">
    <location>
        <begin position="69"/>
        <end position="80"/>
    </location>
</feature>
<keyword evidence="3" id="KW-1185">Reference proteome</keyword>